<dbReference type="OrthoDB" id="1372046at2759"/>
<dbReference type="Gene3D" id="1.10.630.10">
    <property type="entry name" value="Cytochrome P450"/>
    <property type="match status" value="1"/>
</dbReference>
<keyword evidence="4" id="KW-0560">Oxidoreductase</keyword>
<dbReference type="Proteomes" id="UP000001593">
    <property type="component" value="Unassembled WGS sequence"/>
</dbReference>
<dbReference type="eggNOG" id="ENOG502QQNS">
    <property type="taxonomic scope" value="Eukaryota"/>
</dbReference>
<gene>
    <name evidence="7" type="primary">EAS</name>
    <name evidence="8" type="ORF">NEMVEDRAFT_v1g241155</name>
</gene>
<name>A7RWD6_NEMVE</name>
<keyword evidence="5" id="KW-0408">Iron</keyword>
<dbReference type="GO" id="GO:0004497">
    <property type="term" value="F:monooxygenase activity"/>
    <property type="evidence" value="ECO:0007669"/>
    <property type="project" value="InterPro"/>
</dbReference>
<evidence type="ECO:0000256" key="5">
    <source>
        <dbReference type="ARBA" id="ARBA00023004"/>
    </source>
</evidence>
<dbReference type="EMBL" id="MF326682">
    <property type="protein sequence ID" value="ASS83181.1"/>
    <property type="molecule type" value="mRNA"/>
</dbReference>
<dbReference type="InterPro" id="IPR001128">
    <property type="entry name" value="Cyt_P450"/>
</dbReference>
<evidence type="ECO:0000256" key="3">
    <source>
        <dbReference type="ARBA" id="ARBA00022723"/>
    </source>
</evidence>
<keyword evidence="9" id="KW-1185">Reference proteome</keyword>
<dbReference type="GO" id="GO:0016705">
    <property type="term" value="F:oxidoreductase activity, acting on paired donors, with incorporation or reduction of molecular oxygen"/>
    <property type="evidence" value="ECO:0007669"/>
    <property type="project" value="InterPro"/>
</dbReference>
<dbReference type="AlphaFoldDB" id="A7RWD6"/>
<dbReference type="InterPro" id="IPR036396">
    <property type="entry name" value="Cyt_P450_sf"/>
</dbReference>
<comment type="cofactor">
    <cofactor evidence="1">
        <name>heme</name>
        <dbReference type="ChEBI" id="CHEBI:30413"/>
    </cofactor>
</comment>
<dbReference type="CDD" id="cd11071">
    <property type="entry name" value="CYP74"/>
    <property type="match status" value="1"/>
</dbReference>
<dbReference type="GeneID" id="5516222"/>
<dbReference type="HOGENOM" id="CLU_564225_0_0_1"/>
<reference evidence="7" key="2">
    <citation type="journal article" date="2017" name="Biochim. Biophys. Acta">
        <title>Identification of CYP443D1 (CYP74 clan) of Nematostella vectensis as a first cnidarian epoxyalcohol synthase and insights into its catalytic mechanism.</title>
        <authorList>
            <person name="Toporkova Y.Y."/>
            <person name="Gorina S.S."/>
            <person name="Mukhitova F.K."/>
            <person name="Hamberg M."/>
            <person name="Ilyina T.M."/>
            <person name="Mukhtarova L.S."/>
            <person name="Grechkin A.N."/>
        </authorList>
    </citation>
    <scope>NUCLEOTIDE SEQUENCE</scope>
</reference>
<comment type="similarity">
    <text evidence="2">Belongs to the cytochrome P450 family.</text>
</comment>
<protein>
    <submittedName>
        <fullName evidence="7">Epoxyalcohol synthase CYP443D1</fullName>
    </submittedName>
</protein>
<evidence type="ECO:0000256" key="1">
    <source>
        <dbReference type="ARBA" id="ARBA00001971"/>
    </source>
</evidence>
<evidence type="ECO:0000256" key="6">
    <source>
        <dbReference type="SAM" id="MobiDB-lite"/>
    </source>
</evidence>
<dbReference type="InParanoid" id="A7RWD6"/>
<dbReference type="GO" id="GO:0016491">
    <property type="term" value="F:oxidoreductase activity"/>
    <property type="evidence" value="ECO:0000318"/>
    <property type="project" value="GO_Central"/>
</dbReference>
<evidence type="ECO:0000313" key="8">
    <source>
        <dbReference type="EMBL" id="EDO44297.1"/>
    </source>
</evidence>
<dbReference type="STRING" id="45351.A7RWD6"/>
<dbReference type="PANTHER" id="PTHR24286">
    <property type="entry name" value="CYTOCHROME P450 26"/>
    <property type="match status" value="1"/>
</dbReference>
<evidence type="ECO:0000256" key="4">
    <source>
        <dbReference type="ARBA" id="ARBA00023002"/>
    </source>
</evidence>
<dbReference type="GO" id="GO:0020037">
    <property type="term" value="F:heme binding"/>
    <property type="evidence" value="ECO:0007669"/>
    <property type="project" value="InterPro"/>
</dbReference>
<evidence type="ECO:0000313" key="7">
    <source>
        <dbReference type="EMBL" id="ASS83181.1"/>
    </source>
</evidence>
<dbReference type="OMA" id="DFGHYND"/>
<feature type="region of interest" description="Disordered" evidence="6">
    <location>
        <begin position="456"/>
        <end position="487"/>
    </location>
</feature>
<evidence type="ECO:0000313" key="9">
    <source>
        <dbReference type="Proteomes" id="UP000001593"/>
    </source>
</evidence>
<proteinExistence type="evidence at transcript level"/>
<dbReference type="GO" id="GO:0005506">
    <property type="term" value="F:iron ion binding"/>
    <property type="evidence" value="ECO:0007669"/>
    <property type="project" value="InterPro"/>
</dbReference>
<keyword evidence="3" id="KW-0479">Metal-binding</keyword>
<sequence length="487" mass="55829">MEGEDGDMRGIPGTYGSKLYHLVKFVKLGHLFFVDQTRKYKSSVFKCNFFGTPFIALTDFKGVTALFDPNKVEKEEGFGSFRFNKDLLDGHVPSMFSNDSQHVRKKEFLIKIAKSMKMQTLMPNILDIMPEHLIKWHFREGKGMSSQEEWEDRILLLASDIMSETLLGIRLDGDAFLNWRFSVLKPTKKTCGRPSKKSQAAMDSLEHLKAAVENSPNIDEIYEAAEKFGISHEEAVLEILWMLNFNASPGTGAAMRSAAARLSLMSKEKKNEMKEEIKMHLGTVGLNLRTLKKMNKLDQFTCEVLRMHPPVALFFGVARRDFVVETKTGNYRIRRGQRLLGNCHLAQRDPEVFETPGAKCVDTFDPDRFSLNETLKPNLLCTHGRMNQKPSGMDHNCAGAHVGIITLKTFILYLILFCDWELEEKPYWTRTNLIRYGNPDEPIRLKSFKYTRDKEELLLPDQPDSSSDDELPDLRPQIPQNMEEDDE</sequence>
<accession>A7RWD6</accession>
<dbReference type="EMBL" id="DS469546">
    <property type="protein sequence ID" value="EDO44297.1"/>
    <property type="molecule type" value="Genomic_DNA"/>
</dbReference>
<evidence type="ECO:0000256" key="2">
    <source>
        <dbReference type="ARBA" id="ARBA00010617"/>
    </source>
</evidence>
<reference evidence="8 9" key="1">
    <citation type="journal article" date="2007" name="Science">
        <title>Sea anemone genome reveals ancestral eumetazoan gene repertoire and genomic organization.</title>
        <authorList>
            <person name="Putnam N.H."/>
            <person name="Srivastava M."/>
            <person name="Hellsten U."/>
            <person name="Dirks B."/>
            <person name="Chapman J."/>
            <person name="Salamov A."/>
            <person name="Terry A."/>
            <person name="Shapiro H."/>
            <person name="Lindquist E."/>
            <person name="Kapitonov V.V."/>
            <person name="Jurka J."/>
            <person name="Genikhovich G."/>
            <person name="Grigoriev I.V."/>
            <person name="Lucas S.M."/>
            <person name="Steele R.E."/>
            <person name="Finnerty J.R."/>
            <person name="Technau U."/>
            <person name="Martindale M.Q."/>
            <person name="Rokhsar D.S."/>
        </authorList>
    </citation>
    <scope>NUCLEOTIDE SEQUENCE [LARGE SCALE GENOMIC DNA]</scope>
    <source>
        <strain evidence="8">CH2 x CH6</strain>
        <strain evidence="9">CH2 X CH6</strain>
    </source>
</reference>
<dbReference type="PANTHER" id="PTHR24286:SF228">
    <property type="entry name" value="C-22 STEROL DESATURASE ERG5"/>
    <property type="match status" value="1"/>
</dbReference>
<organism evidence="8 9">
    <name type="scientific">Nematostella vectensis</name>
    <name type="common">Starlet sea anemone</name>
    <dbReference type="NCBI Taxonomy" id="45351"/>
    <lineage>
        <taxon>Eukaryota</taxon>
        <taxon>Metazoa</taxon>
        <taxon>Cnidaria</taxon>
        <taxon>Anthozoa</taxon>
        <taxon>Hexacorallia</taxon>
        <taxon>Actiniaria</taxon>
        <taxon>Edwardsiidae</taxon>
        <taxon>Nematostella</taxon>
    </lineage>
</organism>
<dbReference type="KEGG" id="nve:5516222"/>
<dbReference type="SUPFAM" id="SSF48264">
    <property type="entry name" value="Cytochrome P450"/>
    <property type="match status" value="1"/>
</dbReference>
<dbReference type="Pfam" id="PF00067">
    <property type="entry name" value="p450"/>
    <property type="match status" value="1"/>
</dbReference>